<dbReference type="Pfam" id="PF09626">
    <property type="entry name" value="DHC"/>
    <property type="match status" value="1"/>
</dbReference>
<keyword evidence="2" id="KW-1185">Reference proteome</keyword>
<organism evidence="1 2">
    <name type="scientific">Thioalkalicoccus limnaeus</name>
    <dbReference type="NCBI Taxonomy" id="120681"/>
    <lineage>
        <taxon>Bacteria</taxon>
        <taxon>Pseudomonadati</taxon>
        <taxon>Pseudomonadota</taxon>
        <taxon>Gammaproteobacteria</taxon>
        <taxon>Chromatiales</taxon>
        <taxon>Chromatiaceae</taxon>
        <taxon>Thioalkalicoccus</taxon>
    </lineage>
</organism>
<dbReference type="Proteomes" id="UP001564408">
    <property type="component" value="Unassembled WGS sequence"/>
</dbReference>
<name>A0ABV4BD60_9GAMM</name>
<sequence length="194" mass="21171">MNKTMLTLTLTTVGLLTAVATGLAISDDDHREHRRSTTPRADVDPVTNSFYAEECGSCHMAYQPGLLPARSWNVIMTPAALADHFGDDASLPDESREAIGRYLSANAADFSDKKRSRSFAKAALGEMPDPAGGGPRITENRYFVRKHDEIPLRLVTGNPEVGSFSQCDSCHGRANDGVYNEHDVVIPGHGRWED</sequence>
<protein>
    <submittedName>
        <fullName evidence="1">Diheme cytochrome c</fullName>
    </submittedName>
</protein>
<dbReference type="EMBL" id="JBDKXB010000007">
    <property type="protein sequence ID" value="MEY6432217.1"/>
    <property type="molecule type" value="Genomic_DNA"/>
</dbReference>
<reference evidence="1 2" key="1">
    <citation type="submission" date="2024-05" db="EMBL/GenBank/DDBJ databases">
        <title>Genome Sequence and Characterization of the New Strain Purple Sulfur Bacterium of Genus Thioalkalicoccus.</title>
        <authorList>
            <person name="Bryantseva I.A."/>
            <person name="Kyndt J.A."/>
            <person name="Imhoff J.F."/>
        </authorList>
    </citation>
    <scope>NUCLEOTIDE SEQUENCE [LARGE SCALE GENOMIC DNA]</scope>
    <source>
        <strain evidence="1 2">Um2</strain>
    </source>
</reference>
<proteinExistence type="predicted"/>
<dbReference type="RefSeq" id="WP_369666607.1">
    <property type="nucleotide sequence ID" value="NZ_JBDKXB010000007.1"/>
</dbReference>
<dbReference type="InterPro" id="IPR018588">
    <property type="entry name" value="Dihaem_cytochrome-c"/>
</dbReference>
<gene>
    <name evidence="1" type="ORF">ABC977_07305</name>
</gene>
<accession>A0ABV4BD60</accession>
<comment type="caution">
    <text evidence="1">The sequence shown here is derived from an EMBL/GenBank/DDBJ whole genome shotgun (WGS) entry which is preliminary data.</text>
</comment>
<evidence type="ECO:0000313" key="1">
    <source>
        <dbReference type="EMBL" id="MEY6432217.1"/>
    </source>
</evidence>
<evidence type="ECO:0000313" key="2">
    <source>
        <dbReference type="Proteomes" id="UP001564408"/>
    </source>
</evidence>